<evidence type="ECO:0000313" key="12">
    <source>
        <dbReference type="Proteomes" id="UP001144352"/>
    </source>
</evidence>
<dbReference type="InterPro" id="IPR010139">
    <property type="entry name" value="Imidazole-glycPsynth_HisH"/>
</dbReference>
<gene>
    <name evidence="11" type="ORF">GHYDROH2_01700</name>
</gene>
<evidence type="ECO:0000256" key="1">
    <source>
        <dbReference type="ARBA" id="ARBA00005091"/>
    </source>
</evidence>
<dbReference type="EMBL" id="BSDS01000001">
    <property type="protein sequence ID" value="GLI36669.1"/>
    <property type="molecule type" value="Genomic_DNA"/>
</dbReference>
<evidence type="ECO:0000256" key="5">
    <source>
        <dbReference type="ARBA" id="ARBA00022962"/>
    </source>
</evidence>
<dbReference type="NCBIfam" id="TIGR01855">
    <property type="entry name" value="IMP_synth_hisH"/>
    <property type="match status" value="1"/>
</dbReference>
<comment type="caution">
    <text evidence="11">The sequence shown here is derived from an EMBL/GenBank/DDBJ whole genome shotgun (WGS) entry which is preliminary data.</text>
</comment>
<keyword evidence="7" id="KW-0456">Lyase</keyword>
<keyword evidence="12" id="KW-1185">Reference proteome</keyword>
<comment type="pathway">
    <text evidence="1">Amino-acid biosynthesis; L-histidine biosynthesis; L-histidine from 5-phospho-alpha-D-ribose 1-diphosphate: step 5/9.</text>
</comment>
<evidence type="ECO:0000256" key="8">
    <source>
        <dbReference type="ARBA" id="ARBA00047838"/>
    </source>
</evidence>
<proteinExistence type="predicted"/>
<keyword evidence="5" id="KW-0315">Glutamine amidotransferase</keyword>
<evidence type="ECO:0000256" key="7">
    <source>
        <dbReference type="ARBA" id="ARBA00023239"/>
    </source>
</evidence>
<evidence type="ECO:0000256" key="4">
    <source>
        <dbReference type="ARBA" id="ARBA00022801"/>
    </source>
</evidence>
<evidence type="ECO:0000256" key="2">
    <source>
        <dbReference type="ARBA" id="ARBA00011152"/>
    </source>
</evidence>
<accession>A0A9W6FXJ4</accession>
<keyword evidence="4" id="KW-0378">Hydrolase</keyword>
<dbReference type="GO" id="GO:0004359">
    <property type="term" value="F:glutaminase activity"/>
    <property type="evidence" value="ECO:0007669"/>
    <property type="project" value="UniProtKB-EC"/>
</dbReference>
<dbReference type="GO" id="GO:0000107">
    <property type="term" value="F:imidazoleglycerol-phosphate synthase activity"/>
    <property type="evidence" value="ECO:0007669"/>
    <property type="project" value="TreeGrafter"/>
</dbReference>
<feature type="domain" description="Glutamine amidotransferase" evidence="10">
    <location>
        <begin position="1"/>
        <end position="117"/>
    </location>
</feature>
<keyword evidence="3" id="KW-0028">Amino-acid biosynthesis</keyword>
<evidence type="ECO:0000256" key="6">
    <source>
        <dbReference type="ARBA" id="ARBA00023102"/>
    </source>
</evidence>
<evidence type="ECO:0000256" key="9">
    <source>
        <dbReference type="ARBA" id="ARBA00049534"/>
    </source>
</evidence>
<dbReference type="SUPFAM" id="SSF52317">
    <property type="entry name" value="Class I glutamine amidotransferase-like"/>
    <property type="match status" value="1"/>
</dbReference>
<name>A0A9W6FXJ4_9BACT</name>
<dbReference type="Pfam" id="PF00117">
    <property type="entry name" value="GATase"/>
    <property type="match status" value="1"/>
</dbReference>
<comment type="catalytic activity">
    <reaction evidence="9">
        <text>L-glutamine + H2O = L-glutamate + NH4(+)</text>
        <dbReference type="Rhea" id="RHEA:15889"/>
        <dbReference type="ChEBI" id="CHEBI:15377"/>
        <dbReference type="ChEBI" id="CHEBI:28938"/>
        <dbReference type="ChEBI" id="CHEBI:29985"/>
        <dbReference type="ChEBI" id="CHEBI:58359"/>
        <dbReference type="EC" id="3.5.1.2"/>
    </reaction>
</comment>
<evidence type="ECO:0000256" key="3">
    <source>
        <dbReference type="ARBA" id="ARBA00022605"/>
    </source>
</evidence>
<dbReference type="InterPro" id="IPR017926">
    <property type="entry name" value="GATASE"/>
</dbReference>
<dbReference type="Gene3D" id="3.40.50.880">
    <property type="match status" value="1"/>
</dbReference>
<dbReference type="GO" id="GO:0016829">
    <property type="term" value="F:lyase activity"/>
    <property type="evidence" value="ECO:0007669"/>
    <property type="project" value="UniProtKB-KW"/>
</dbReference>
<organism evidence="11 12">
    <name type="scientific">Geobacter hydrogenophilus</name>
    <dbReference type="NCBI Taxonomy" id="40983"/>
    <lineage>
        <taxon>Bacteria</taxon>
        <taxon>Pseudomonadati</taxon>
        <taxon>Thermodesulfobacteriota</taxon>
        <taxon>Desulfuromonadia</taxon>
        <taxon>Geobacterales</taxon>
        <taxon>Geobacteraceae</taxon>
        <taxon>Geobacter</taxon>
    </lineage>
</organism>
<comment type="catalytic activity">
    <reaction evidence="8">
        <text>5-[(5-phospho-1-deoxy-D-ribulos-1-ylimino)methylamino]-1-(5-phospho-beta-D-ribosyl)imidazole-4-carboxamide + L-glutamine = D-erythro-1-(imidazol-4-yl)glycerol 3-phosphate + 5-amino-1-(5-phospho-beta-D-ribosyl)imidazole-4-carboxamide + L-glutamate + H(+)</text>
        <dbReference type="Rhea" id="RHEA:24793"/>
        <dbReference type="ChEBI" id="CHEBI:15378"/>
        <dbReference type="ChEBI" id="CHEBI:29985"/>
        <dbReference type="ChEBI" id="CHEBI:58278"/>
        <dbReference type="ChEBI" id="CHEBI:58359"/>
        <dbReference type="ChEBI" id="CHEBI:58475"/>
        <dbReference type="ChEBI" id="CHEBI:58525"/>
        <dbReference type="EC" id="4.3.2.10"/>
    </reaction>
</comment>
<dbReference type="PANTHER" id="PTHR42701:SF1">
    <property type="entry name" value="IMIDAZOLE GLYCEROL PHOSPHATE SYNTHASE SUBUNIT HISH"/>
    <property type="match status" value="1"/>
</dbReference>
<dbReference type="InterPro" id="IPR029062">
    <property type="entry name" value="Class_I_gatase-like"/>
</dbReference>
<dbReference type="PANTHER" id="PTHR42701">
    <property type="entry name" value="IMIDAZOLE GLYCEROL PHOSPHATE SYNTHASE SUBUNIT HISH"/>
    <property type="match status" value="1"/>
</dbReference>
<comment type="subunit">
    <text evidence="2">Heterodimer of HisH and HisF.</text>
</comment>
<dbReference type="Proteomes" id="UP001144352">
    <property type="component" value="Unassembled WGS sequence"/>
</dbReference>
<evidence type="ECO:0000313" key="11">
    <source>
        <dbReference type="EMBL" id="GLI36669.1"/>
    </source>
</evidence>
<dbReference type="GO" id="GO:0000105">
    <property type="term" value="P:L-histidine biosynthetic process"/>
    <property type="evidence" value="ECO:0007669"/>
    <property type="project" value="UniProtKB-KW"/>
</dbReference>
<dbReference type="PROSITE" id="PS51273">
    <property type="entry name" value="GATASE_TYPE_1"/>
    <property type="match status" value="1"/>
</dbReference>
<evidence type="ECO:0000259" key="10">
    <source>
        <dbReference type="Pfam" id="PF00117"/>
    </source>
</evidence>
<reference evidence="11" key="1">
    <citation type="submission" date="2022-12" db="EMBL/GenBank/DDBJ databases">
        <title>Reference genome sequencing for broad-spectrum identification of bacterial and archaeal isolates by mass spectrometry.</title>
        <authorList>
            <person name="Sekiguchi Y."/>
            <person name="Tourlousse D.M."/>
        </authorList>
    </citation>
    <scope>NUCLEOTIDE SEQUENCE</scope>
    <source>
        <strain evidence="11">H2</strain>
    </source>
</reference>
<keyword evidence="6" id="KW-0368">Histidine biosynthesis</keyword>
<dbReference type="AlphaFoldDB" id="A0A9W6FXJ4"/>
<sequence length="135" mass="15218">MLGICAGMQILFERSEEDLCVGKGLGFLKGTVVRFGDTGNARARIPNIGWRTVRLSTAGREIFGITESRFYFTHSYHAPLESDCDTLFISDNGYEFTAGVMQGNIMGVQFHPEKSHSYGIDFFTRYFKWIGHSDD</sequence>
<protein>
    <recommendedName>
        <fullName evidence="10">Glutamine amidotransferase domain-containing protein</fullName>
    </recommendedName>
</protein>